<reference evidence="1 2" key="1">
    <citation type="journal article" date="2012" name="Science">
        <title>The Paleozoic origin of enzymatic lignin decomposition reconstructed from 31 fungal genomes.</title>
        <authorList>
            <person name="Floudas D."/>
            <person name="Binder M."/>
            <person name="Riley R."/>
            <person name="Barry K."/>
            <person name="Blanchette R.A."/>
            <person name="Henrissat B."/>
            <person name="Martinez A.T."/>
            <person name="Otillar R."/>
            <person name="Spatafora J.W."/>
            <person name="Yadav J.S."/>
            <person name="Aerts A."/>
            <person name="Benoit I."/>
            <person name="Boyd A."/>
            <person name="Carlson A."/>
            <person name="Copeland A."/>
            <person name="Coutinho P.M."/>
            <person name="de Vries R.P."/>
            <person name="Ferreira P."/>
            <person name="Findley K."/>
            <person name="Foster B."/>
            <person name="Gaskell J."/>
            <person name="Glotzer D."/>
            <person name="Gorecki P."/>
            <person name="Heitman J."/>
            <person name="Hesse C."/>
            <person name="Hori C."/>
            <person name="Igarashi K."/>
            <person name="Jurgens J.A."/>
            <person name="Kallen N."/>
            <person name="Kersten P."/>
            <person name="Kohler A."/>
            <person name="Kuees U."/>
            <person name="Kumar T.K.A."/>
            <person name="Kuo A."/>
            <person name="LaButti K."/>
            <person name="Larrondo L.F."/>
            <person name="Lindquist E."/>
            <person name="Ling A."/>
            <person name="Lombard V."/>
            <person name="Lucas S."/>
            <person name="Lundell T."/>
            <person name="Martin R."/>
            <person name="McLaughlin D.J."/>
            <person name="Morgenstern I."/>
            <person name="Morin E."/>
            <person name="Murat C."/>
            <person name="Nagy L.G."/>
            <person name="Nolan M."/>
            <person name="Ohm R.A."/>
            <person name="Patyshakuliyeva A."/>
            <person name="Rokas A."/>
            <person name="Ruiz-Duenas F.J."/>
            <person name="Sabat G."/>
            <person name="Salamov A."/>
            <person name="Samejima M."/>
            <person name="Schmutz J."/>
            <person name="Slot J.C."/>
            <person name="St John F."/>
            <person name="Stenlid J."/>
            <person name="Sun H."/>
            <person name="Sun S."/>
            <person name="Syed K."/>
            <person name="Tsang A."/>
            <person name="Wiebenga A."/>
            <person name="Young D."/>
            <person name="Pisabarro A."/>
            <person name="Eastwood D.C."/>
            <person name="Martin F."/>
            <person name="Cullen D."/>
            <person name="Grigoriev I.V."/>
            <person name="Hibbett D.S."/>
        </authorList>
    </citation>
    <scope>NUCLEOTIDE SEQUENCE [LARGE SCALE GENOMIC DNA]</scope>
    <source>
        <strain evidence="1 2">ATCC 11539</strain>
    </source>
</reference>
<gene>
    <name evidence="1" type="ORF">GLOTRDRAFT_100995</name>
</gene>
<proteinExistence type="predicted"/>
<evidence type="ECO:0000313" key="2">
    <source>
        <dbReference type="Proteomes" id="UP000030669"/>
    </source>
</evidence>
<evidence type="ECO:0000313" key="1">
    <source>
        <dbReference type="EMBL" id="EPQ52557.1"/>
    </source>
</evidence>
<protein>
    <submittedName>
        <fullName evidence="1">Uncharacterized protein</fullName>
    </submittedName>
</protein>
<dbReference type="HOGENOM" id="CLU_2922811_0_0_1"/>
<sequence length="61" mass="6412">MAAANPSARAGTLLLFRHVFHNLVNVLATSLPRNLAALVALHLVARVGRSCVGLDGHEGDQ</sequence>
<accession>S7PZ49</accession>
<dbReference type="Proteomes" id="UP000030669">
    <property type="component" value="Unassembled WGS sequence"/>
</dbReference>
<keyword evidence="2" id="KW-1185">Reference proteome</keyword>
<dbReference type="GeneID" id="19298412"/>
<organism evidence="1 2">
    <name type="scientific">Gloeophyllum trabeum (strain ATCC 11539 / FP-39264 / Madison 617)</name>
    <name type="common">Brown rot fungus</name>
    <dbReference type="NCBI Taxonomy" id="670483"/>
    <lineage>
        <taxon>Eukaryota</taxon>
        <taxon>Fungi</taxon>
        <taxon>Dikarya</taxon>
        <taxon>Basidiomycota</taxon>
        <taxon>Agaricomycotina</taxon>
        <taxon>Agaricomycetes</taxon>
        <taxon>Gloeophyllales</taxon>
        <taxon>Gloeophyllaceae</taxon>
        <taxon>Gloeophyllum</taxon>
    </lineage>
</organism>
<dbReference type="RefSeq" id="XP_007868861.1">
    <property type="nucleotide sequence ID" value="XM_007870670.1"/>
</dbReference>
<dbReference type="AlphaFoldDB" id="S7PZ49"/>
<dbReference type="EMBL" id="KB469307">
    <property type="protein sequence ID" value="EPQ52557.1"/>
    <property type="molecule type" value="Genomic_DNA"/>
</dbReference>
<name>S7PZ49_GLOTA</name>
<dbReference type="KEGG" id="gtr:GLOTRDRAFT_100995"/>